<gene>
    <name evidence="1" type="ORF">M513_00935</name>
    <name evidence="2" type="ORF">M514_00935</name>
</gene>
<reference evidence="2 3" key="1">
    <citation type="journal article" date="2014" name="Nat. Genet.">
        <title>Genome and transcriptome of the porcine whipworm Trichuris suis.</title>
        <authorList>
            <person name="Jex A.R."/>
            <person name="Nejsum P."/>
            <person name="Schwarz E.M."/>
            <person name="Hu L."/>
            <person name="Young N.D."/>
            <person name="Hall R.S."/>
            <person name="Korhonen P.K."/>
            <person name="Liao S."/>
            <person name="Thamsborg S."/>
            <person name="Xia J."/>
            <person name="Xu P."/>
            <person name="Wang S."/>
            <person name="Scheerlinck J.P."/>
            <person name="Hofmann A."/>
            <person name="Sternberg P.W."/>
            <person name="Wang J."/>
            <person name="Gasser R.B."/>
        </authorList>
    </citation>
    <scope>NUCLEOTIDE SEQUENCE [LARGE SCALE GENOMIC DNA]</scope>
    <source>
        <strain evidence="2">DCEP-RM93F</strain>
        <strain evidence="1">DCEP-RM93M</strain>
    </source>
</reference>
<sequence length="82" mass="9196">MPGHSLSDKPPIAALIVELTESNALGSELGGFLEVDEPKSTLRTGQIEVLITDRRQRQVQYRFDRLPDVFVDRSTNGCEWVP</sequence>
<accession>A0A085MWD6</accession>
<evidence type="ECO:0000313" key="3">
    <source>
        <dbReference type="Proteomes" id="UP000030764"/>
    </source>
</evidence>
<dbReference type="Proteomes" id="UP000030758">
    <property type="component" value="Unassembled WGS sequence"/>
</dbReference>
<dbReference type="Proteomes" id="UP000030764">
    <property type="component" value="Unassembled WGS sequence"/>
</dbReference>
<keyword evidence="3" id="KW-1185">Reference proteome</keyword>
<name>A0A085MWD6_9BILA</name>
<protein>
    <submittedName>
        <fullName evidence="2">Uncharacterized protein</fullName>
    </submittedName>
</protein>
<dbReference type="AlphaFoldDB" id="A0A085MWD6"/>
<dbReference type="EMBL" id="KL367620">
    <property type="protein sequence ID" value="KFD61532.1"/>
    <property type="molecule type" value="Genomic_DNA"/>
</dbReference>
<proteinExistence type="predicted"/>
<evidence type="ECO:0000313" key="1">
    <source>
        <dbReference type="EMBL" id="KFD58172.1"/>
    </source>
</evidence>
<organism evidence="2">
    <name type="scientific">Trichuris suis</name>
    <name type="common">pig whipworm</name>
    <dbReference type="NCBI Taxonomy" id="68888"/>
    <lineage>
        <taxon>Eukaryota</taxon>
        <taxon>Metazoa</taxon>
        <taxon>Ecdysozoa</taxon>
        <taxon>Nematoda</taxon>
        <taxon>Enoplea</taxon>
        <taxon>Dorylaimia</taxon>
        <taxon>Trichinellida</taxon>
        <taxon>Trichuridae</taxon>
        <taxon>Trichuris</taxon>
    </lineage>
</organism>
<evidence type="ECO:0000313" key="2">
    <source>
        <dbReference type="EMBL" id="KFD61532.1"/>
    </source>
</evidence>
<dbReference type="EMBL" id="KL363185">
    <property type="protein sequence ID" value="KFD58172.1"/>
    <property type="molecule type" value="Genomic_DNA"/>
</dbReference>